<dbReference type="AlphaFoldDB" id="A0A2K1IM31"/>
<dbReference type="Gramene" id="Pp3c22_3200V3.2">
    <property type="protein sequence ID" value="Pp3c22_3200V3.2"/>
    <property type="gene ID" value="Pp3c22_3200"/>
</dbReference>
<dbReference type="Pfam" id="PF00561">
    <property type="entry name" value="Abhydrolase_1"/>
    <property type="match status" value="1"/>
</dbReference>
<evidence type="ECO:0000259" key="2">
    <source>
        <dbReference type="Pfam" id="PF00561"/>
    </source>
</evidence>
<feature type="region of interest" description="Disordered" evidence="1">
    <location>
        <begin position="555"/>
        <end position="607"/>
    </location>
</feature>
<dbReference type="Gene3D" id="3.40.50.1820">
    <property type="entry name" value="alpha/beta hydrolase"/>
    <property type="match status" value="1"/>
</dbReference>
<dbReference type="EMBL" id="ABEU02000022">
    <property type="protein sequence ID" value="PNR30332.1"/>
    <property type="molecule type" value="Genomic_DNA"/>
</dbReference>
<dbReference type="EnsemblPlants" id="Pp3c22_3200V3.1">
    <property type="protein sequence ID" value="Pp3c22_3200V3.1"/>
    <property type="gene ID" value="Pp3c22_3200"/>
</dbReference>
<accession>A0A2K1IM31</accession>
<reference evidence="3 5" key="2">
    <citation type="journal article" date="2018" name="Plant J.">
        <title>The Physcomitrella patens chromosome-scale assembly reveals moss genome structure and evolution.</title>
        <authorList>
            <person name="Lang D."/>
            <person name="Ullrich K.K."/>
            <person name="Murat F."/>
            <person name="Fuchs J."/>
            <person name="Jenkins J."/>
            <person name="Haas F.B."/>
            <person name="Piednoel M."/>
            <person name="Gundlach H."/>
            <person name="Van Bel M."/>
            <person name="Meyberg R."/>
            <person name="Vives C."/>
            <person name="Morata J."/>
            <person name="Symeonidi A."/>
            <person name="Hiss M."/>
            <person name="Muchero W."/>
            <person name="Kamisugi Y."/>
            <person name="Saleh O."/>
            <person name="Blanc G."/>
            <person name="Decker E.L."/>
            <person name="van Gessel N."/>
            <person name="Grimwood J."/>
            <person name="Hayes R.D."/>
            <person name="Graham S.W."/>
            <person name="Gunter L.E."/>
            <person name="McDaniel S.F."/>
            <person name="Hoernstein S.N.W."/>
            <person name="Larsson A."/>
            <person name="Li F.W."/>
            <person name="Perroud P.F."/>
            <person name="Phillips J."/>
            <person name="Ranjan P."/>
            <person name="Rokshar D.S."/>
            <person name="Rothfels C.J."/>
            <person name="Schneider L."/>
            <person name="Shu S."/>
            <person name="Stevenson D.W."/>
            <person name="Thummler F."/>
            <person name="Tillich M."/>
            <person name="Villarreal Aguilar J.C."/>
            <person name="Widiez T."/>
            <person name="Wong G.K."/>
            <person name="Wymore A."/>
            <person name="Zhang Y."/>
            <person name="Zimmer A.D."/>
            <person name="Quatrano R.S."/>
            <person name="Mayer K.F.X."/>
            <person name="Goodstein D."/>
            <person name="Casacuberta J.M."/>
            <person name="Vandepoele K."/>
            <person name="Reski R."/>
            <person name="Cuming A.C."/>
            <person name="Tuskan G.A."/>
            <person name="Maumus F."/>
            <person name="Salse J."/>
            <person name="Schmutz J."/>
            <person name="Rensing S.A."/>
        </authorList>
    </citation>
    <scope>NUCLEOTIDE SEQUENCE [LARGE SCALE GENOMIC DNA]</scope>
    <source>
        <strain evidence="4 5">cv. Gransden 2004</strain>
    </source>
</reference>
<dbReference type="PANTHER" id="PTHR45763:SF8">
    <property type="entry name" value="ALPHA_BETA-HYDROLASES SUPERFAMILY PROTEIN"/>
    <property type="match status" value="1"/>
</dbReference>
<keyword evidence="5" id="KW-1185">Reference proteome</keyword>
<reference evidence="3 5" key="1">
    <citation type="journal article" date="2008" name="Science">
        <title>The Physcomitrella genome reveals evolutionary insights into the conquest of land by plants.</title>
        <authorList>
            <person name="Rensing S."/>
            <person name="Lang D."/>
            <person name="Zimmer A."/>
            <person name="Terry A."/>
            <person name="Salamov A."/>
            <person name="Shapiro H."/>
            <person name="Nishiyama T."/>
            <person name="Perroud P.-F."/>
            <person name="Lindquist E."/>
            <person name="Kamisugi Y."/>
            <person name="Tanahashi T."/>
            <person name="Sakakibara K."/>
            <person name="Fujita T."/>
            <person name="Oishi K."/>
            <person name="Shin-I T."/>
            <person name="Kuroki Y."/>
            <person name="Toyoda A."/>
            <person name="Suzuki Y."/>
            <person name="Hashimoto A."/>
            <person name="Yamaguchi K."/>
            <person name="Sugano A."/>
            <person name="Kohara Y."/>
            <person name="Fujiyama A."/>
            <person name="Anterola A."/>
            <person name="Aoki S."/>
            <person name="Ashton N."/>
            <person name="Barbazuk W.B."/>
            <person name="Barker E."/>
            <person name="Bennetzen J."/>
            <person name="Bezanilla M."/>
            <person name="Blankenship R."/>
            <person name="Cho S.H."/>
            <person name="Dutcher S."/>
            <person name="Estelle M."/>
            <person name="Fawcett J.A."/>
            <person name="Gundlach H."/>
            <person name="Hanada K."/>
            <person name="Heyl A."/>
            <person name="Hicks K.A."/>
            <person name="Hugh J."/>
            <person name="Lohr M."/>
            <person name="Mayer K."/>
            <person name="Melkozernov A."/>
            <person name="Murata T."/>
            <person name="Nelson D."/>
            <person name="Pils B."/>
            <person name="Prigge M."/>
            <person name="Reiss B."/>
            <person name="Renner T."/>
            <person name="Rombauts S."/>
            <person name="Rushton P."/>
            <person name="Sanderfoot A."/>
            <person name="Schween G."/>
            <person name="Shiu S.-H."/>
            <person name="Stueber K."/>
            <person name="Theodoulou F.L."/>
            <person name="Tu H."/>
            <person name="Van de Peer Y."/>
            <person name="Verrier P.J."/>
            <person name="Waters E."/>
            <person name="Wood A."/>
            <person name="Yang L."/>
            <person name="Cove D."/>
            <person name="Cuming A."/>
            <person name="Hasebe M."/>
            <person name="Lucas S."/>
            <person name="Mishler D.B."/>
            <person name="Reski R."/>
            <person name="Grigoriev I."/>
            <person name="Quatrano R.S."/>
            <person name="Boore J.L."/>
        </authorList>
    </citation>
    <scope>NUCLEOTIDE SEQUENCE [LARGE SCALE GENOMIC DNA]</scope>
    <source>
        <strain evidence="4 5">cv. Gransden 2004</strain>
    </source>
</reference>
<dbReference type="OrthoDB" id="294702at2759"/>
<organism evidence="3">
    <name type="scientific">Physcomitrium patens</name>
    <name type="common">Spreading-leaved earth moss</name>
    <name type="synonym">Physcomitrella patens</name>
    <dbReference type="NCBI Taxonomy" id="3218"/>
    <lineage>
        <taxon>Eukaryota</taxon>
        <taxon>Viridiplantae</taxon>
        <taxon>Streptophyta</taxon>
        <taxon>Embryophyta</taxon>
        <taxon>Bryophyta</taxon>
        <taxon>Bryophytina</taxon>
        <taxon>Bryopsida</taxon>
        <taxon>Funariidae</taxon>
        <taxon>Funariales</taxon>
        <taxon>Funariaceae</taxon>
        <taxon>Physcomitrium</taxon>
    </lineage>
</organism>
<name>A0A2K1IM31_PHYPA</name>
<evidence type="ECO:0000313" key="5">
    <source>
        <dbReference type="Proteomes" id="UP000006727"/>
    </source>
</evidence>
<evidence type="ECO:0000313" key="3">
    <source>
        <dbReference type="EMBL" id="PNR30332.1"/>
    </source>
</evidence>
<feature type="region of interest" description="Disordered" evidence="1">
    <location>
        <begin position="1"/>
        <end position="56"/>
    </location>
</feature>
<dbReference type="GeneID" id="112275053"/>
<dbReference type="RefSeq" id="XP_024360775.1">
    <property type="nucleotide sequence ID" value="XM_024505007.2"/>
</dbReference>
<proteinExistence type="predicted"/>
<dbReference type="KEGG" id="ppp:112275053"/>
<protein>
    <recommendedName>
        <fullName evidence="2">AB hydrolase-1 domain-containing protein</fullName>
    </recommendedName>
</protein>
<dbReference type="Gramene" id="Pp3c22_3200V3.1">
    <property type="protein sequence ID" value="Pp3c22_3200V3.1"/>
    <property type="gene ID" value="Pp3c22_3200"/>
</dbReference>
<feature type="compositionally biased region" description="Basic and acidic residues" evidence="1">
    <location>
        <begin position="567"/>
        <end position="591"/>
    </location>
</feature>
<feature type="compositionally biased region" description="Polar residues" evidence="1">
    <location>
        <begin position="39"/>
        <end position="50"/>
    </location>
</feature>
<reference evidence="4" key="3">
    <citation type="submission" date="2020-12" db="UniProtKB">
        <authorList>
            <consortium name="EnsemblPlants"/>
        </authorList>
    </citation>
    <scope>IDENTIFICATION</scope>
</reference>
<evidence type="ECO:0000313" key="4">
    <source>
        <dbReference type="EnsemblPlants" id="Pp3c22_3200V3.1"/>
    </source>
</evidence>
<dbReference type="InterPro" id="IPR000073">
    <property type="entry name" value="AB_hydrolase_1"/>
</dbReference>
<evidence type="ECO:0000256" key="1">
    <source>
        <dbReference type="SAM" id="MobiDB-lite"/>
    </source>
</evidence>
<dbReference type="InterPro" id="IPR029058">
    <property type="entry name" value="AB_hydrolase_fold"/>
</dbReference>
<dbReference type="PaxDb" id="3218-PP1S266_43V6.1"/>
<dbReference type="SUPFAM" id="SSF53474">
    <property type="entry name" value="alpha/beta-Hydrolases"/>
    <property type="match status" value="1"/>
</dbReference>
<dbReference type="FunCoup" id="A0A2K1IM31">
    <property type="interactions" value="1095"/>
</dbReference>
<dbReference type="Proteomes" id="UP000006727">
    <property type="component" value="Chromosome 22"/>
</dbReference>
<dbReference type="EnsemblPlants" id="Pp3c22_3200V3.2">
    <property type="protein sequence ID" value="Pp3c22_3200V3.2"/>
    <property type="gene ID" value="Pp3c22_3200"/>
</dbReference>
<dbReference type="PANTHER" id="PTHR45763">
    <property type="entry name" value="HYDROLASE, ALPHA/BETA FOLD FAMILY PROTEIN, EXPRESSED-RELATED"/>
    <property type="match status" value="1"/>
</dbReference>
<sequence length="665" mass="73623">MEEEALHASPESSMEQQGKESEDNVSNRGAGAGEKGVETSEQVRNQSAEAAQTWRDKLPEVVRQGADLVKAKVQPLMEHPYVAQSAETVQQGIRQTSAVIAQSAAAAPARLQPIVNHPYVQKSTGVLSSGAAQFKPLVVSTTDIVSSSLQPVVGKAAETVQLSKETAKKIYYKEEGYESAKILPYFAGSLGILIFCILLAGWSSSDGSSKYNVDVSNIVADKIKLPNGRHFAYVEHGASKADAKHNVLFVHGLMSSRLLGPSGINEDLLKKYSIRLVFYDRPGIGQSDPQPKRTLNSSAEDMADIADALGMGSKFWVFAHSGGAVYAWAALHYIPDRLAGVAMFGPLMNPYAKNITKEESKAMWAGLSGLSSPFWYARHFPSFVPRKLKSNIKKVNKYMKNIKQSVNSKDRALIETDAFGEAWERAVQESVRSKDPKPHAQDLILQAQDWGFQLSDIRPKPAKRSLLSRIFLFFRSSEMPGFSGPIHIFHGTEDKVVPLVMSEYAKRILPQVELHKLQGEGHYSWFFNCDHCHRELLKTLFGEVAGLEELDAPVASEDGINPEPENDEHQQNQEEENAKTLEPHLRIEKPKGVIPQGPEKPEEGALNDLTIAEKEAEKIALFKEAGLEPPIEPQIGLSPEQYDELQHEIEVKHSHEHEAKHHEEL</sequence>
<gene>
    <name evidence="4" type="primary">LOC112275053</name>
    <name evidence="3" type="ORF">PHYPA_026648</name>
</gene>
<feature type="domain" description="AB hydrolase-1" evidence="2">
    <location>
        <begin position="247"/>
        <end position="526"/>
    </location>
</feature>